<sequence>MEGTIDSGIAKDHRFVKPRLKVRLYESRRGIDFLVGLRAVVISTRQPTGKQASYAAIGKSLPSSCSSASPLLATRPTPSTDVHSAEGPLAVAPPTVPPADDDSAHALPDNCIPNATEQAVPTSVAIPDASDNEVTVVDVTPVVSAAILDTTEEVNTMEDANPGDSVEPRETTTDAEESKSETDDPPTRKLFGPITEDDVNIVSSAEWSYSDLDADDEDVMADNDVVATPIEGVDDIVEPMNDDDNDTEQLGMTEEYLREN</sequence>
<accession>A0A225VLC1</accession>
<feature type="region of interest" description="Disordered" evidence="1">
    <location>
        <begin position="151"/>
        <end position="193"/>
    </location>
</feature>
<reference evidence="3" key="1">
    <citation type="submission" date="2017-03" db="EMBL/GenBank/DDBJ databases">
        <title>Phytopthora megakarya and P. palmivora, two closely related causual agents of cacao black pod achieved similar genome size and gene model numbers by different mechanisms.</title>
        <authorList>
            <person name="Ali S."/>
            <person name="Shao J."/>
            <person name="Larry D.J."/>
            <person name="Kronmiller B."/>
            <person name="Shen D."/>
            <person name="Strem M.D."/>
            <person name="Melnick R.L."/>
            <person name="Guiltinan M.J."/>
            <person name="Tyler B.M."/>
            <person name="Meinhardt L.W."/>
            <person name="Bailey B.A."/>
        </authorList>
    </citation>
    <scope>NUCLEOTIDE SEQUENCE [LARGE SCALE GENOMIC DNA]</scope>
    <source>
        <strain evidence="3">zdho120</strain>
    </source>
</reference>
<proteinExistence type="predicted"/>
<feature type="compositionally biased region" description="Basic and acidic residues" evidence="1">
    <location>
        <begin position="166"/>
        <end position="187"/>
    </location>
</feature>
<evidence type="ECO:0000313" key="3">
    <source>
        <dbReference type="Proteomes" id="UP000198211"/>
    </source>
</evidence>
<organism evidence="2 3">
    <name type="scientific">Phytophthora megakarya</name>
    <dbReference type="NCBI Taxonomy" id="4795"/>
    <lineage>
        <taxon>Eukaryota</taxon>
        <taxon>Sar</taxon>
        <taxon>Stramenopiles</taxon>
        <taxon>Oomycota</taxon>
        <taxon>Peronosporomycetes</taxon>
        <taxon>Peronosporales</taxon>
        <taxon>Peronosporaceae</taxon>
        <taxon>Phytophthora</taxon>
    </lineage>
</organism>
<dbReference type="EMBL" id="NBNE01004246">
    <property type="protein sequence ID" value="OWZ05799.1"/>
    <property type="molecule type" value="Genomic_DNA"/>
</dbReference>
<comment type="caution">
    <text evidence="2">The sequence shown here is derived from an EMBL/GenBank/DDBJ whole genome shotgun (WGS) entry which is preliminary data.</text>
</comment>
<feature type="region of interest" description="Disordered" evidence="1">
    <location>
        <begin position="235"/>
        <end position="260"/>
    </location>
</feature>
<dbReference type="Proteomes" id="UP000198211">
    <property type="component" value="Unassembled WGS sequence"/>
</dbReference>
<feature type="compositionally biased region" description="Acidic residues" evidence="1">
    <location>
        <begin position="235"/>
        <end position="247"/>
    </location>
</feature>
<keyword evidence="3" id="KW-1185">Reference proteome</keyword>
<name>A0A225VLC1_9STRA</name>
<gene>
    <name evidence="2" type="ORF">PHMEG_00022040</name>
</gene>
<protein>
    <submittedName>
        <fullName evidence="2">Uncharacterized protein</fullName>
    </submittedName>
</protein>
<evidence type="ECO:0000256" key="1">
    <source>
        <dbReference type="SAM" id="MobiDB-lite"/>
    </source>
</evidence>
<dbReference type="AlphaFoldDB" id="A0A225VLC1"/>
<evidence type="ECO:0000313" key="2">
    <source>
        <dbReference type="EMBL" id="OWZ05799.1"/>
    </source>
</evidence>
<feature type="region of interest" description="Disordered" evidence="1">
    <location>
        <begin position="66"/>
        <end position="85"/>
    </location>
</feature>